<evidence type="ECO:0000259" key="8">
    <source>
        <dbReference type="PROSITE" id="PS51201"/>
    </source>
</evidence>
<evidence type="ECO:0000256" key="3">
    <source>
        <dbReference type="ARBA" id="ARBA00022448"/>
    </source>
</evidence>
<feature type="transmembrane region" description="Helical" evidence="7">
    <location>
        <begin position="6"/>
        <end position="24"/>
    </location>
</feature>
<feature type="transmembrane region" description="Helical" evidence="7">
    <location>
        <begin position="148"/>
        <end position="172"/>
    </location>
</feature>
<feature type="domain" description="RCK N-terminal" evidence="8">
    <location>
        <begin position="413"/>
        <end position="529"/>
    </location>
</feature>
<feature type="transmembrane region" description="Helical" evidence="7">
    <location>
        <begin position="242"/>
        <end position="262"/>
    </location>
</feature>
<feature type="transmembrane region" description="Helical" evidence="7">
    <location>
        <begin position="184"/>
        <end position="206"/>
    </location>
</feature>
<dbReference type="Gene3D" id="1.20.1530.20">
    <property type="match status" value="1"/>
</dbReference>
<feature type="transmembrane region" description="Helical" evidence="7">
    <location>
        <begin position="60"/>
        <end position="78"/>
    </location>
</feature>
<dbReference type="EMBL" id="AP021858">
    <property type="protein sequence ID" value="BBO22529.1"/>
    <property type="molecule type" value="Genomic_DNA"/>
</dbReference>
<dbReference type="Gene3D" id="3.40.50.720">
    <property type="entry name" value="NAD(P)-binding Rossmann-like Domain"/>
    <property type="match status" value="1"/>
</dbReference>
<evidence type="ECO:0000256" key="1">
    <source>
        <dbReference type="ARBA" id="ARBA00004141"/>
    </source>
</evidence>
<reference evidence="9" key="1">
    <citation type="journal article" name="DNA Res.">
        <title>The physiological potential of anammox bacteria as revealed by their core genome structure.</title>
        <authorList>
            <person name="Okubo T."/>
            <person name="Toyoda A."/>
            <person name="Fukuhara K."/>
            <person name="Uchiyama I."/>
            <person name="Harigaya Y."/>
            <person name="Kuroiwa M."/>
            <person name="Suzuki T."/>
            <person name="Murakami Y."/>
            <person name="Suwa Y."/>
            <person name="Takami H."/>
        </authorList>
    </citation>
    <scope>NUCLEOTIDE SEQUENCE</scope>
    <source>
        <strain evidence="9">317325-2</strain>
    </source>
</reference>
<dbReference type="Pfam" id="PF02254">
    <property type="entry name" value="TrkA_N"/>
    <property type="match status" value="1"/>
</dbReference>
<organism evidence="9 10">
    <name type="scientific">Candidatus Nitrosymbiomonas proteolyticus</name>
    <dbReference type="NCBI Taxonomy" id="2608984"/>
    <lineage>
        <taxon>Bacteria</taxon>
        <taxon>Bacillati</taxon>
        <taxon>Armatimonadota</taxon>
        <taxon>Armatimonadota incertae sedis</taxon>
        <taxon>Candidatus Nitrosymbiomonas</taxon>
    </lineage>
</organism>
<dbReference type="Pfam" id="PF00999">
    <property type="entry name" value="Na_H_Exchanger"/>
    <property type="match status" value="1"/>
</dbReference>
<gene>
    <name evidence="9" type="ORF">NPRO_01240</name>
</gene>
<comment type="similarity">
    <text evidence="2">Belongs to the monovalent cation:proton antiporter 2 (CPA2) transporter (TC 2.A.37) family.</text>
</comment>
<dbReference type="InterPro" id="IPR036291">
    <property type="entry name" value="NAD(P)-bd_dom_sf"/>
</dbReference>
<dbReference type="PROSITE" id="PS51201">
    <property type="entry name" value="RCK_N"/>
    <property type="match status" value="1"/>
</dbReference>
<evidence type="ECO:0000256" key="7">
    <source>
        <dbReference type="SAM" id="Phobius"/>
    </source>
</evidence>
<protein>
    <submittedName>
        <fullName evidence="9">K+ transporter KefB</fullName>
    </submittedName>
</protein>
<dbReference type="GO" id="GO:0015297">
    <property type="term" value="F:antiporter activity"/>
    <property type="evidence" value="ECO:0007669"/>
    <property type="project" value="InterPro"/>
</dbReference>
<proteinExistence type="inferred from homology"/>
<dbReference type="PANTHER" id="PTHR42751:SF3">
    <property type="entry name" value="SODIUM_GLUTAMATE SYMPORTER"/>
    <property type="match status" value="1"/>
</dbReference>
<feature type="transmembrane region" description="Helical" evidence="7">
    <location>
        <begin position="116"/>
        <end position="136"/>
    </location>
</feature>
<keyword evidence="4 7" id="KW-0812">Transmembrane</keyword>
<feature type="transmembrane region" description="Helical" evidence="7">
    <location>
        <begin position="325"/>
        <end position="347"/>
    </location>
</feature>
<dbReference type="AlphaFoldDB" id="A0A809R4T4"/>
<evidence type="ECO:0000256" key="2">
    <source>
        <dbReference type="ARBA" id="ARBA00005551"/>
    </source>
</evidence>
<keyword evidence="6 7" id="KW-0472">Membrane</keyword>
<dbReference type="GO" id="GO:1902600">
    <property type="term" value="P:proton transmembrane transport"/>
    <property type="evidence" value="ECO:0007669"/>
    <property type="project" value="InterPro"/>
</dbReference>
<feature type="transmembrane region" description="Helical" evidence="7">
    <location>
        <begin position="31"/>
        <end position="48"/>
    </location>
</feature>
<dbReference type="GO" id="GO:0016020">
    <property type="term" value="C:membrane"/>
    <property type="evidence" value="ECO:0007669"/>
    <property type="project" value="UniProtKB-SubCell"/>
</dbReference>
<feature type="transmembrane region" description="Helical" evidence="7">
    <location>
        <begin position="274"/>
        <end position="292"/>
    </location>
</feature>
<evidence type="ECO:0000256" key="4">
    <source>
        <dbReference type="ARBA" id="ARBA00022692"/>
    </source>
</evidence>
<keyword evidence="5 7" id="KW-1133">Transmembrane helix</keyword>
<feature type="transmembrane region" description="Helical" evidence="7">
    <location>
        <begin position="90"/>
        <end position="110"/>
    </location>
</feature>
<comment type="subcellular location">
    <subcellularLocation>
        <location evidence="1">Membrane</location>
        <topology evidence="1">Multi-pass membrane protein</topology>
    </subcellularLocation>
</comment>
<dbReference type="GO" id="GO:0006813">
    <property type="term" value="P:potassium ion transport"/>
    <property type="evidence" value="ECO:0007669"/>
    <property type="project" value="InterPro"/>
</dbReference>
<dbReference type="SUPFAM" id="SSF51735">
    <property type="entry name" value="NAD(P)-binding Rossmann-fold domains"/>
    <property type="match status" value="1"/>
</dbReference>
<name>A0A809R4T4_9BACT</name>
<dbReference type="InterPro" id="IPR003148">
    <property type="entry name" value="RCK_N"/>
</dbReference>
<evidence type="ECO:0000256" key="6">
    <source>
        <dbReference type="ARBA" id="ARBA00023136"/>
    </source>
</evidence>
<dbReference type="InterPro" id="IPR006153">
    <property type="entry name" value="Cation/H_exchanger_TM"/>
</dbReference>
<feature type="transmembrane region" description="Helical" evidence="7">
    <location>
        <begin position="359"/>
        <end position="381"/>
    </location>
</feature>
<dbReference type="InterPro" id="IPR038770">
    <property type="entry name" value="Na+/solute_symporter_sf"/>
</dbReference>
<dbReference type="PANTHER" id="PTHR42751">
    <property type="entry name" value="SODIUM/HYDROGEN EXCHANGER FAMILY/TRKA DOMAIN PROTEIN"/>
    <property type="match status" value="1"/>
</dbReference>
<feature type="transmembrane region" description="Helical" evidence="7">
    <location>
        <begin position="298"/>
        <end position="318"/>
    </location>
</feature>
<evidence type="ECO:0000313" key="10">
    <source>
        <dbReference type="Proteomes" id="UP000662873"/>
    </source>
</evidence>
<sequence>MSDGWTLLKDIALVFAGAVLLGAIFERLRQAAVVGYMLAGAVLGPGLLRVVESVDAVHDLAELGVALLLFTIGLEFSWRHIRRLGRVGVGGGVVQVTLTTLLGIALAPALGLEWRSAFAVGAVVALSSTVVVLKQLRDRGDLDAIHGRIALGILLVQDVALIPLVLLMTMLGGEHQAGLQWQELGVIAAQISLVVLLSLIAIKYFTPRAMISRAMGRNRELPVLVSVTVCIGSAWAAHRIGISPALGAFLAGMLLAETSHAVTIRADIASVRTLFSTLFFTSIGMLADFGWIASNFGWVALTAVGIVVVKVLIVLASVRLFGMTMLWALSTGIVLGQVGELSFVLIQVGRSQGLLPDEIAQLLVSSSVLTLLVTPYLVAFAPSFSRKVTKRLLPPRKFVSEEIRATKRLEEIKDHFVVIGFGEAGRAAARKIEAAGASVLVLDVNPRSARDGRGTGLRFVVGDGTNDTVLEHAGLKGACGAVVALSDHQSAVLAAHAVRRVAPSVPCVVRARYNLYASDLENTGVDGIVDEENLVGENLANEVLKITQNEDAD</sequence>
<feature type="transmembrane region" description="Helical" evidence="7">
    <location>
        <begin position="218"/>
        <end position="236"/>
    </location>
</feature>
<evidence type="ECO:0000313" key="9">
    <source>
        <dbReference type="EMBL" id="BBO22529.1"/>
    </source>
</evidence>
<dbReference type="Proteomes" id="UP000662873">
    <property type="component" value="Chromosome"/>
</dbReference>
<evidence type="ECO:0000256" key="5">
    <source>
        <dbReference type="ARBA" id="ARBA00022989"/>
    </source>
</evidence>
<accession>A0A809R4T4</accession>
<dbReference type="KEGG" id="npy:NPRO_01240"/>
<keyword evidence="3" id="KW-0813">Transport</keyword>